<proteinExistence type="inferred from homology"/>
<dbReference type="STRING" id="52560.SAMN04488082_10213"/>
<dbReference type="AlphaFoldDB" id="A0A1I3PI86"/>
<dbReference type="EMBL" id="FORX01000002">
    <property type="protein sequence ID" value="SFJ21374.1"/>
    <property type="molecule type" value="Genomic_DNA"/>
</dbReference>
<gene>
    <name evidence="2" type="ORF">SAMN04488082_10213</name>
</gene>
<dbReference type="Gene3D" id="1.10.10.1550">
    <property type="entry name" value="ROS/MUCR transcriptional regulator protein"/>
    <property type="match status" value="1"/>
</dbReference>
<dbReference type="InterPro" id="IPR008807">
    <property type="entry name" value="ROS_MUCR"/>
</dbReference>
<comment type="similarity">
    <text evidence="1">Belongs to the ros/MucR family.</text>
</comment>
<dbReference type="Proteomes" id="UP000198635">
    <property type="component" value="Unassembled WGS sequence"/>
</dbReference>
<evidence type="ECO:0000256" key="1">
    <source>
        <dbReference type="ARBA" id="ARBA00007031"/>
    </source>
</evidence>
<dbReference type="RefSeq" id="WP_092372504.1">
    <property type="nucleotide sequence ID" value="NZ_FORX01000002.1"/>
</dbReference>
<dbReference type="Pfam" id="PF05443">
    <property type="entry name" value="ROS_MUCR"/>
    <property type="match status" value="1"/>
</dbReference>
<organism evidence="2 3">
    <name type="scientific">Desulfomicrobium apsheronum</name>
    <dbReference type="NCBI Taxonomy" id="52560"/>
    <lineage>
        <taxon>Bacteria</taxon>
        <taxon>Pseudomonadati</taxon>
        <taxon>Thermodesulfobacteriota</taxon>
        <taxon>Desulfovibrionia</taxon>
        <taxon>Desulfovibrionales</taxon>
        <taxon>Desulfomicrobiaceae</taxon>
        <taxon>Desulfomicrobium</taxon>
    </lineage>
</organism>
<name>A0A1I3PI86_9BACT</name>
<evidence type="ECO:0000313" key="2">
    <source>
        <dbReference type="EMBL" id="SFJ21374.1"/>
    </source>
</evidence>
<dbReference type="GO" id="GO:0003677">
    <property type="term" value="F:DNA binding"/>
    <property type="evidence" value="ECO:0007669"/>
    <property type="project" value="InterPro"/>
</dbReference>
<keyword evidence="3" id="KW-1185">Reference proteome</keyword>
<evidence type="ECO:0000313" key="3">
    <source>
        <dbReference type="Proteomes" id="UP000198635"/>
    </source>
</evidence>
<reference evidence="3" key="1">
    <citation type="submission" date="2016-10" db="EMBL/GenBank/DDBJ databases">
        <authorList>
            <person name="Varghese N."/>
            <person name="Submissions S."/>
        </authorList>
    </citation>
    <scope>NUCLEOTIDE SEQUENCE [LARGE SCALE GENOMIC DNA]</scope>
    <source>
        <strain evidence="3">DSM 5918</strain>
    </source>
</reference>
<sequence>MEDYLKQAIEIVKAQASVRNMNEEEITSMIKALAGSIRGVDEGGAPVVETGPAIDPKNAIREKSVLCCECGKSFKVLTKRHLAAHGLTPEQYKEKYGYKKGTSLVAKSLARDRRKTMQDMKLWEKRKKASKAE</sequence>
<dbReference type="GO" id="GO:0006355">
    <property type="term" value="P:regulation of DNA-templated transcription"/>
    <property type="evidence" value="ECO:0007669"/>
    <property type="project" value="InterPro"/>
</dbReference>
<accession>A0A1I3PI86</accession>
<dbReference type="InterPro" id="IPR041920">
    <property type="entry name" value="ROS/MUCR_sf"/>
</dbReference>
<dbReference type="OrthoDB" id="9809693at2"/>
<dbReference type="GO" id="GO:0008270">
    <property type="term" value="F:zinc ion binding"/>
    <property type="evidence" value="ECO:0007669"/>
    <property type="project" value="InterPro"/>
</dbReference>
<protein>
    <submittedName>
        <fullName evidence="2">Transcriptional regulator, MucR family</fullName>
    </submittedName>
</protein>